<dbReference type="Gene3D" id="3.20.10.10">
    <property type="entry name" value="D-amino Acid Aminotransferase, subunit A, domain 2"/>
    <property type="match status" value="1"/>
</dbReference>
<evidence type="ECO:0000313" key="15">
    <source>
        <dbReference type="Proteomes" id="UP000631694"/>
    </source>
</evidence>
<dbReference type="PANTHER" id="PTHR42743">
    <property type="entry name" value="AMINO-ACID AMINOTRANSFERASE"/>
    <property type="match status" value="1"/>
</dbReference>
<dbReference type="AlphaFoldDB" id="A0A931I203"/>
<keyword evidence="9" id="KW-0663">Pyridoxal phosphate</keyword>
<comment type="function">
    <text evidence="2">Acts on leucine, isoleucine and valine.</text>
</comment>
<evidence type="ECO:0000256" key="6">
    <source>
        <dbReference type="ARBA" id="ARBA00009320"/>
    </source>
</evidence>
<dbReference type="GO" id="GO:0004084">
    <property type="term" value="F:branched-chain-amino-acid transaminase activity"/>
    <property type="evidence" value="ECO:0007669"/>
    <property type="project" value="UniProtKB-EC"/>
</dbReference>
<dbReference type="FunFam" id="3.20.10.10:FF:000002">
    <property type="entry name" value="D-alanine aminotransferase"/>
    <property type="match status" value="1"/>
</dbReference>
<comment type="cofactor">
    <cofactor evidence="1">
        <name>pyridoxal 5'-phosphate</name>
        <dbReference type="ChEBI" id="CHEBI:597326"/>
    </cofactor>
</comment>
<evidence type="ECO:0000313" key="14">
    <source>
        <dbReference type="EMBL" id="MBH0237448.1"/>
    </source>
</evidence>
<evidence type="ECO:0000256" key="12">
    <source>
        <dbReference type="ARBA" id="ARBA00048798"/>
    </source>
</evidence>
<evidence type="ECO:0000256" key="3">
    <source>
        <dbReference type="ARBA" id="ARBA00004824"/>
    </source>
</evidence>
<name>A0A931I203_9HYPH</name>
<evidence type="ECO:0000256" key="8">
    <source>
        <dbReference type="ARBA" id="ARBA00014472"/>
    </source>
</evidence>
<dbReference type="SUPFAM" id="SSF56752">
    <property type="entry name" value="D-aminoacid aminotransferase-like PLP-dependent enzymes"/>
    <property type="match status" value="1"/>
</dbReference>
<evidence type="ECO:0000256" key="7">
    <source>
        <dbReference type="ARBA" id="ARBA00013053"/>
    </source>
</evidence>
<comment type="caution">
    <text evidence="14">The sequence shown here is derived from an EMBL/GenBank/DDBJ whole genome shotgun (WGS) entry which is preliminary data.</text>
</comment>
<comment type="pathway">
    <text evidence="5">Amino-acid biosynthesis; L-leucine biosynthesis; L-leucine from 3-methyl-2-oxobutanoate: step 4/4.</text>
</comment>
<dbReference type="Pfam" id="PF01063">
    <property type="entry name" value="Aminotran_4"/>
    <property type="match status" value="1"/>
</dbReference>
<dbReference type="RefSeq" id="WP_197310541.1">
    <property type="nucleotide sequence ID" value="NZ_JADZLT010000043.1"/>
</dbReference>
<keyword evidence="14" id="KW-0808">Transferase</keyword>
<reference evidence="14" key="1">
    <citation type="submission" date="2020-12" db="EMBL/GenBank/DDBJ databases">
        <title>Methylobrevis albus sp. nov., isolated from fresh water lack sediment.</title>
        <authorList>
            <person name="Zou Q."/>
        </authorList>
    </citation>
    <scope>NUCLEOTIDE SEQUENCE</scope>
    <source>
        <strain evidence="14">L22</strain>
    </source>
</reference>
<evidence type="ECO:0000256" key="13">
    <source>
        <dbReference type="ARBA" id="ARBA00049229"/>
    </source>
</evidence>
<dbReference type="InterPro" id="IPR001544">
    <property type="entry name" value="Aminotrans_IV"/>
</dbReference>
<evidence type="ECO:0000256" key="9">
    <source>
        <dbReference type="ARBA" id="ARBA00022898"/>
    </source>
</evidence>
<dbReference type="PANTHER" id="PTHR42743:SF11">
    <property type="entry name" value="AMINODEOXYCHORISMATE LYASE"/>
    <property type="match status" value="1"/>
</dbReference>
<evidence type="ECO:0000256" key="11">
    <source>
        <dbReference type="ARBA" id="ARBA00048212"/>
    </source>
</evidence>
<evidence type="ECO:0000256" key="4">
    <source>
        <dbReference type="ARBA" id="ARBA00004931"/>
    </source>
</evidence>
<dbReference type="Gene3D" id="3.30.470.10">
    <property type="match status" value="1"/>
</dbReference>
<comment type="pathway">
    <text evidence="4">Amino-acid biosynthesis; L-valine biosynthesis; L-valine from pyruvate: step 4/4.</text>
</comment>
<comment type="pathway">
    <text evidence="3">Amino-acid biosynthesis; L-isoleucine biosynthesis; L-isoleucine from 2-oxobutanoate: step 4/4.</text>
</comment>
<dbReference type="InterPro" id="IPR043132">
    <property type="entry name" value="BCAT-like_C"/>
</dbReference>
<evidence type="ECO:0000256" key="2">
    <source>
        <dbReference type="ARBA" id="ARBA00003109"/>
    </source>
</evidence>
<keyword evidence="14" id="KW-0032">Aminotransferase</keyword>
<keyword evidence="10" id="KW-0028">Amino-acid biosynthesis</keyword>
<sequence>MNDDPVLGPAHGVSTHDSAEDPRNAGVFIYVDGKLVPRDQAVVSVYDSGFMMGDGVWEGIRLHGGVFAFLDDHLDRLFEAAYAIDLDIGLTREALIGALYDTVRANGMEDGVHIRLMVTRGRKKAPFQDPRLSVFGSTIVIIAEWKEPSPATIAKGLNLVTVPIYRGLPVTQDPKLNSHSKLNCILALIHALKAGGDEALMLDPHGFVNTTNSTNFFIVRKGEVWTSTGDYCMNGITRRKVIEVCKTAGIPVFERNYSLVDTYGADEAFVTGTFGAQTPVVKIDGRAVGAGVPGPMFQKIRGLYKAMVAADCAARRA</sequence>
<dbReference type="GO" id="GO:0009082">
    <property type="term" value="P:branched-chain amino acid biosynthetic process"/>
    <property type="evidence" value="ECO:0007669"/>
    <property type="project" value="UniProtKB-KW"/>
</dbReference>
<protein>
    <recommendedName>
        <fullName evidence="8">Probable branched-chain-amino-acid aminotransferase</fullName>
        <ecNumber evidence="7">2.6.1.42</ecNumber>
    </recommendedName>
</protein>
<organism evidence="14 15">
    <name type="scientific">Methylobrevis albus</name>
    <dbReference type="NCBI Taxonomy" id="2793297"/>
    <lineage>
        <taxon>Bacteria</taxon>
        <taxon>Pseudomonadati</taxon>
        <taxon>Pseudomonadota</taxon>
        <taxon>Alphaproteobacteria</taxon>
        <taxon>Hyphomicrobiales</taxon>
        <taxon>Pleomorphomonadaceae</taxon>
        <taxon>Methylobrevis</taxon>
    </lineage>
</organism>
<evidence type="ECO:0000256" key="5">
    <source>
        <dbReference type="ARBA" id="ARBA00005072"/>
    </source>
</evidence>
<proteinExistence type="inferred from homology"/>
<keyword evidence="10" id="KW-0100">Branched-chain amino acid biosynthesis</keyword>
<evidence type="ECO:0000256" key="10">
    <source>
        <dbReference type="ARBA" id="ARBA00023304"/>
    </source>
</evidence>
<comment type="similarity">
    <text evidence="6">Belongs to the class-IV pyridoxal-phosphate-dependent aminotransferase family.</text>
</comment>
<dbReference type="EC" id="2.6.1.42" evidence="7"/>
<accession>A0A931I203</accession>
<dbReference type="InterPro" id="IPR050571">
    <property type="entry name" value="Class-IV_PLP-Dep_Aminotrnsfr"/>
</dbReference>
<comment type="catalytic activity">
    <reaction evidence="11">
        <text>L-valine + 2-oxoglutarate = 3-methyl-2-oxobutanoate + L-glutamate</text>
        <dbReference type="Rhea" id="RHEA:24813"/>
        <dbReference type="ChEBI" id="CHEBI:11851"/>
        <dbReference type="ChEBI" id="CHEBI:16810"/>
        <dbReference type="ChEBI" id="CHEBI:29985"/>
        <dbReference type="ChEBI" id="CHEBI:57762"/>
        <dbReference type="EC" id="2.6.1.42"/>
    </reaction>
</comment>
<dbReference type="InterPro" id="IPR036038">
    <property type="entry name" value="Aminotransferase-like"/>
</dbReference>
<evidence type="ECO:0000256" key="1">
    <source>
        <dbReference type="ARBA" id="ARBA00001933"/>
    </source>
</evidence>
<dbReference type="GO" id="GO:0008652">
    <property type="term" value="P:amino acid biosynthetic process"/>
    <property type="evidence" value="ECO:0007669"/>
    <property type="project" value="UniProtKB-ARBA"/>
</dbReference>
<gene>
    <name evidence="14" type="ORF">I5731_06405</name>
</gene>
<dbReference type="InterPro" id="IPR043131">
    <property type="entry name" value="BCAT-like_N"/>
</dbReference>
<comment type="catalytic activity">
    <reaction evidence="12">
        <text>L-isoleucine + 2-oxoglutarate = (S)-3-methyl-2-oxopentanoate + L-glutamate</text>
        <dbReference type="Rhea" id="RHEA:24801"/>
        <dbReference type="ChEBI" id="CHEBI:16810"/>
        <dbReference type="ChEBI" id="CHEBI:29985"/>
        <dbReference type="ChEBI" id="CHEBI:35146"/>
        <dbReference type="ChEBI" id="CHEBI:58045"/>
        <dbReference type="EC" id="2.6.1.42"/>
    </reaction>
</comment>
<dbReference type="EMBL" id="JADZLT010000043">
    <property type="protein sequence ID" value="MBH0237448.1"/>
    <property type="molecule type" value="Genomic_DNA"/>
</dbReference>
<dbReference type="Proteomes" id="UP000631694">
    <property type="component" value="Unassembled WGS sequence"/>
</dbReference>
<comment type="catalytic activity">
    <reaction evidence="13">
        <text>L-leucine + 2-oxoglutarate = 4-methyl-2-oxopentanoate + L-glutamate</text>
        <dbReference type="Rhea" id="RHEA:18321"/>
        <dbReference type="ChEBI" id="CHEBI:16810"/>
        <dbReference type="ChEBI" id="CHEBI:17865"/>
        <dbReference type="ChEBI" id="CHEBI:29985"/>
        <dbReference type="ChEBI" id="CHEBI:57427"/>
        <dbReference type="EC" id="2.6.1.42"/>
    </reaction>
</comment>
<keyword evidence="15" id="KW-1185">Reference proteome</keyword>